<dbReference type="PROSITE" id="PS50240">
    <property type="entry name" value="TRYPSIN_DOM"/>
    <property type="match status" value="1"/>
</dbReference>
<sequence length="443" mass="46390">MSTVPVTPSTGTGDLFRFVAAVLACILRHAAGDAAGRLDVGSLSRHHHGSVHAERDGSAAPVLKGAGLYFLWQAAGWHGLSKFGDRGSRGGNAQDGSRHCAGERALEHVDLLCNIDFVICSSKQQTVFWVPEDHTSPEHILAEVTAGLEARGRFLTSSGTRASSMPTGSWDQDAVRRDLTLVTTMRWFSIPTTGGKRRIGKHLPGWLIAIALTWPIGQAHAIEGGALARANDPLARATVAVGTLVQPDGSFRLSRCSGALIAPDLVLTAAHCIRGNPVGAVVAFYQGSRQIASAHRVAAAARHAFAPGRLASRDLADMLNEISLDVAILRLETPVRGRSPLRLADRSQRIPSTLQLAGVGLSGSTAGTLKTATLRPLAITETGLIIARTVGARACMGDSGGPVVIPSRRGLLLWGVASAVITPHAPCGNILMIAPAAIASPQF</sequence>
<evidence type="ECO:0000259" key="2">
    <source>
        <dbReference type="PROSITE" id="PS50240"/>
    </source>
</evidence>
<dbReference type="KEGG" id="mico:GDR74_11920"/>
<keyword evidence="4" id="KW-1185">Reference proteome</keyword>
<accession>A0A5P9JZ07</accession>
<gene>
    <name evidence="3" type="ORF">GDR74_11920</name>
</gene>
<evidence type="ECO:0000256" key="1">
    <source>
        <dbReference type="ARBA" id="ARBA00023157"/>
    </source>
</evidence>
<dbReference type="InterPro" id="IPR018114">
    <property type="entry name" value="TRYPSIN_HIS"/>
</dbReference>
<dbReference type="InterPro" id="IPR009003">
    <property type="entry name" value="Peptidase_S1_PA"/>
</dbReference>
<keyword evidence="3" id="KW-0645">Protease</keyword>
<dbReference type="PRINTS" id="PR00722">
    <property type="entry name" value="CHYMOTRYPSIN"/>
</dbReference>
<dbReference type="RefSeq" id="WP_152586513.1">
    <property type="nucleotide sequence ID" value="NZ_CP045423.1"/>
</dbReference>
<dbReference type="InterPro" id="IPR001254">
    <property type="entry name" value="Trypsin_dom"/>
</dbReference>
<keyword evidence="3" id="KW-0378">Hydrolase</keyword>
<dbReference type="Proteomes" id="UP000325614">
    <property type="component" value="Chromosome"/>
</dbReference>
<dbReference type="InterPro" id="IPR043504">
    <property type="entry name" value="Peptidase_S1_PA_chymotrypsin"/>
</dbReference>
<feature type="domain" description="Peptidase S1" evidence="2">
    <location>
        <begin position="222"/>
        <end position="443"/>
    </location>
</feature>
<dbReference type="InterPro" id="IPR001314">
    <property type="entry name" value="Peptidase_S1A"/>
</dbReference>
<reference evidence="3 4" key="1">
    <citation type="submission" date="2019-10" db="EMBL/GenBank/DDBJ databases">
        <title>Isolation, Identification of Microvirga thermotolerans HR1, a novel thermophilic bacterium and Comparative Genomics of the genus Microvirga.</title>
        <authorList>
            <person name="Li J."/>
            <person name="Zhang W."/>
            <person name="Lin M."/>
            <person name="Wang J."/>
        </authorList>
    </citation>
    <scope>NUCLEOTIDE SEQUENCE [LARGE SCALE GENOMIC DNA]</scope>
    <source>
        <strain evidence="3 4">HR1</strain>
    </source>
</reference>
<keyword evidence="1" id="KW-1015">Disulfide bond</keyword>
<dbReference type="PANTHER" id="PTHR24253">
    <property type="entry name" value="TRANSMEMBRANE PROTEASE SERINE"/>
    <property type="match status" value="1"/>
</dbReference>
<dbReference type="Pfam" id="PF00089">
    <property type="entry name" value="Trypsin"/>
    <property type="match status" value="1"/>
</dbReference>
<dbReference type="EMBL" id="CP045423">
    <property type="protein sequence ID" value="QFU16876.1"/>
    <property type="molecule type" value="Genomic_DNA"/>
</dbReference>
<organism evidence="3 4">
    <name type="scientific">Microvirga thermotolerans</name>
    <dbReference type="NCBI Taxonomy" id="2651334"/>
    <lineage>
        <taxon>Bacteria</taxon>
        <taxon>Pseudomonadati</taxon>
        <taxon>Pseudomonadota</taxon>
        <taxon>Alphaproteobacteria</taxon>
        <taxon>Hyphomicrobiales</taxon>
        <taxon>Methylobacteriaceae</taxon>
        <taxon>Microvirga</taxon>
    </lineage>
</organism>
<protein>
    <submittedName>
        <fullName evidence="3">Trypsin-like serine protease</fullName>
    </submittedName>
</protein>
<proteinExistence type="predicted"/>
<evidence type="ECO:0000313" key="4">
    <source>
        <dbReference type="Proteomes" id="UP000325614"/>
    </source>
</evidence>
<name>A0A5P9JZ07_9HYPH</name>
<dbReference type="GO" id="GO:0004252">
    <property type="term" value="F:serine-type endopeptidase activity"/>
    <property type="evidence" value="ECO:0007669"/>
    <property type="project" value="InterPro"/>
</dbReference>
<evidence type="ECO:0000313" key="3">
    <source>
        <dbReference type="EMBL" id="QFU16876.1"/>
    </source>
</evidence>
<dbReference type="PROSITE" id="PS00134">
    <property type="entry name" value="TRYPSIN_HIS"/>
    <property type="match status" value="1"/>
</dbReference>
<dbReference type="SMART" id="SM00020">
    <property type="entry name" value="Tryp_SPc"/>
    <property type="match status" value="1"/>
</dbReference>
<dbReference type="SUPFAM" id="SSF50494">
    <property type="entry name" value="Trypsin-like serine proteases"/>
    <property type="match status" value="1"/>
</dbReference>
<dbReference type="AlphaFoldDB" id="A0A5P9JZ07"/>
<dbReference type="Gene3D" id="2.40.10.10">
    <property type="entry name" value="Trypsin-like serine proteases"/>
    <property type="match status" value="1"/>
</dbReference>
<dbReference type="GO" id="GO:0006508">
    <property type="term" value="P:proteolysis"/>
    <property type="evidence" value="ECO:0007669"/>
    <property type="project" value="UniProtKB-KW"/>
</dbReference>